<dbReference type="PROSITE" id="PS50994">
    <property type="entry name" value="INTEGRASE"/>
    <property type="match status" value="1"/>
</dbReference>
<sequence>MNVASSVRRSMNRDSHNKNSVLANSKNSAKKVAVYAKKNRQTDKTFANVISNKENVIDVDVANASKAKHLLCVSCMQNVLISCHDKCLAHHRLDASRNLTTKSRTPKSSDTTYVVLKIRFSKKPTQSKTLDTTFVVSKSNIDIGSASKAKNKVVQIVMWIVDSGCSKHMMGDRSLLRNFIEKFMGTVRFGNDNFVAITCYGDYIQGNITIFHVYYVEGLGHNLFSIGQVCNGDLKVDFRSKTCYVRNLERDDLLTGGHKSNLYNVSISDIAASSPVNEKKYILVIVDDYSRYTWVYFLYSKDETPEIIKKFIAQAQLNYKAKVCKIRTDNGTEFKNATLKAHYEMLGIMQQFSTAHTLQQNGVVERLATACFTQNRSITHTRFNKTPYELLRGRKPNVEYFYEFNSLCYPTNDHDDLGKMKPKADIGVFIASGKEIREVCSSDVVSTGGASCSSILIEDVEAKGYRQEEGIDFEESFASVARLEAVRMFIAYATHKNTTIFQMNVKMAFLNGPLKEEVYVIQPKGFIDPEFLNHVYRLKKALYGLKQAPRACYDKFSSFLIEHRFAKEHQLTDLFTKALSKECFEYLVHRIVIIMAHQQLVDDVHPDELCPPNKRYDLMDANKKIDLEHMQGPPKSKILLNIIKNHPLRLSIAASSSVAWIYMAQF</sequence>
<dbReference type="Pfam" id="PF22936">
    <property type="entry name" value="Pol_BBD"/>
    <property type="match status" value="1"/>
</dbReference>
<dbReference type="InterPro" id="IPR054722">
    <property type="entry name" value="PolX-like_BBD"/>
</dbReference>
<dbReference type="GO" id="GO:0046872">
    <property type="term" value="F:metal ion binding"/>
    <property type="evidence" value="ECO:0007669"/>
    <property type="project" value="UniProtKB-KW"/>
</dbReference>
<feature type="domain" description="Integrase catalytic" evidence="5">
    <location>
        <begin position="255"/>
        <end position="367"/>
    </location>
</feature>
<dbReference type="SUPFAM" id="SSF53098">
    <property type="entry name" value="Ribonuclease H-like"/>
    <property type="match status" value="1"/>
</dbReference>
<reference evidence="6" key="1">
    <citation type="journal article" date="2019" name="Sci. Rep.">
        <title>Draft genome of Tanacetum cinerariifolium, the natural source of mosquito coil.</title>
        <authorList>
            <person name="Yamashiro T."/>
            <person name="Shiraishi A."/>
            <person name="Satake H."/>
            <person name="Nakayama K."/>
        </authorList>
    </citation>
    <scope>NUCLEOTIDE SEQUENCE</scope>
</reference>
<dbReference type="PANTHER" id="PTHR42648">
    <property type="entry name" value="TRANSPOSASE, PUTATIVE-RELATED"/>
    <property type="match status" value="1"/>
</dbReference>
<dbReference type="GO" id="GO:0008233">
    <property type="term" value="F:peptidase activity"/>
    <property type="evidence" value="ECO:0007669"/>
    <property type="project" value="UniProtKB-KW"/>
</dbReference>
<dbReference type="PANTHER" id="PTHR42648:SF18">
    <property type="entry name" value="RETROTRANSPOSON, UNCLASSIFIED-LIKE PROTEIN"/>
    <property type="match status" value="1"/>
</dbReference>
<keyword evidence="3" id="KW-0378">Hydrolase</keyword>
<gene>
    <name evidence="6" type="ORF">Tci_035457</name>
</gene>
<dbReference type="Pfam" id="PF00665">
    <property type="entry name" value="rve"/>
    <property type="match status" value="1"/>
</dbReference>
<dbReference type="Gene3D" id="3.30.420.10">
    <property type="entry name" value="Ribonuclease H-like superfamily/Ribonuclease H"/>
    <property type="match status" value="1"/>
</dbReference>
<evidence type="ECO:0000256" key="4">
    <source>
        <dbReference type="SAM" id="MobiDB-lite"/>
    </source>
</evidence>
<organism evidence="6">
    <name type="scientific">Tanacetum cinerariifolium</name>
    <name type="common">Dalmatian daisy</name>
    <name type="synonym">Chrysanthemum cinerariifolium</name>
    <dbReference type="NCBI Taxonomy" id="118510"/>
    <lineage>
        <taxon>Eukaryota</taxon>
        <taxon>Viridiplantae</taxon>
        <taxon>Streptophyta</taxon>
        <taxon>Embryophyta</taxon>
        <taxon>Tracheophyta</taxon>
        <taxon>Spermatophyta</taxon>
        <taxon>Magnoliopsida</taxon>
        <taxon>eudicotyledons</taxon>
        <taxon>Gunneridae</taxon>
        <taxon>Pentapetalae</taxon>
        <taxon>asterids</taxon>
        <taxon>campanulids</taxon>
        <taxon>Asterales</taxon>
        <taxon>Asteraceae</taxon>
        <taxon>Asteroideae</taxon>
        <taxon>Anthemideae</taxon>
        <taxon>Anthemidinae</taxon>
        <taxon>Tanacetum</taxon>
    </lineage>
</organism>
<evidence type="ECO:0000256" key="1">
    <source>
        <dbReference type="ARBA" id="ARBA00022670"/>
    </source>
</evidence>
<comment type="caution">
    <text evidence="6">The sequence shown here is derived from an EMBL/GenBank/DDBJ whole genome shotgun (WGS) entry which is preliminary data.</text>
</comment>
<feature type="region of interest" description="Disordered" evidence="4">
    <location>
        <begin position="1"/>
        <end position="26"/>
    </location>
</feature>
<keyword evidence="2" id="KW-0479">Metal-binding</keyword>
<dbReference type="InterPro" id="IPR001584">
    <property type="entry name" value="Integrase_cat-core"/>
</dbReference>
<keyword evidence="1" id="KW-0645">Protease</keyword>
<accession>A0A6L2LQS7</accession>
<dbReference type="Pfam" id="PF07727">
    <property type="entry name" value="RVT_2"/>
    <property type="match status" value="1"/>
</dbReference>
<evidence type="ECO:0000256" key="3">
    <source>
        <dbReference type="ARBA" id="ARBA00022801"/>
    </source>
</evidence>
<evidence type="ECO:0000313" key="6">
    <source>
        <dbReference type="EMBL" id="GEU63479.1"/>
    </source>
</evidence>
<name>A0A6L2LQS7_TANCI</name>
<evidence type="ECO:0000259" key="5">
    <source>
        <dbReference type="PROSITE" id="PS50994"/>
    </source>
</evidence>
<dbReference type="GO" id="GO:0003676">
    <property type="term" value="F:nucleic acid binding"/>
    <property type="evidence" value="ECO:0007669"/>
    <property type="project" value="InterPro"/>
</dbReference>
<dbReference type="InterPro" id="IPR036397">
    <property type="entry name" value="RNaseH_sf"/>
</dbReference>
<dbReference type="AlphaFoldDB" id="A0A6L2LQS7"/>
<dbReference type="GO" id="GO:0006508">
    <property type="term" value="P:proteolysis"/>
    <property type="evidence" value="ECO:0007669"/>
    <property type="project" value="UniProtKB-KW"/>
</dbReference>
<evidence type="ECO:0000256" key="2">
    <source>
        <dbReference type="ARBA" id="ARBA00022723"/>
    </source>
</evidence>
<dbReference type="EMBL" id="BKCJ010004854">
    <property type="protein sequence ID" value="GEU63479.1"/>
    <property type="molecule type" value="Genomic_DNA"/>
</dbReference>
<dbReference type="InterPro" id="IPR012337">
    <property type="entry name" value="RNaseH-like_sf"/>
</dbReference>
<dbReference type="InterPro" id="IPR013103">
    <property type="entry name" value="RVT_2"/>
</dbReference>
<protein>
    <submittedName>
        <fullName evidence="6">Integrase, catalytic region, zinc finger, CCHC-type, peptidase aspartic, catalytic</fullName>
    </submittedName>
</protein>
<proteinExistence type="predicted"/>
<dbReference type="GO" id="GO:0015074">
    <property type="term" value="P:DNA integration"/>
    <property type="evidence" value="ECO:0007669"/>
    <property type="project" value="InterPro"/>
</dbReference>
<dbReference type="InterPro" id="IPR039537">
    <property type="entry name" value="Retrotran_Ty1/copia-like"/>
</dbReference>